<dbReference type="InterPro" id="IPR050231">
    <property type="entry name" value="Iron_ascorbate_oxido_reductase"/>
</dbReference>
<organism evidence="4 5">
    <name type="scientific">Nitzschia inconspicua</name>
    <dbReference type="NCBI Taxonomy" id="303405"/>
    <lineage>
        <taxon>Eukaryota</taxon>
        <taxon>Sar</taxon>
        <taxon>Stramenopiles</taxon>
        <taxon>Ochrophyta</taxon>
        <taxon>Bacillariophyta</taxon>
        <taxon>Bacillariophyceae</taxon>
        <taxon>Bacillariophycidae</taxon>
        <taxon>Bacillariales</taxon>
        <taxon>Bacillariaceae</taxon>
        <taxon>Nitzschia</taxon>
    </lineage>
</organism>
<evidence type="ECO:0000313" key="5">
    <source>
        <dbReference type="Proteomes" id="UP000693970"/>
    </source>
</evidence>
<evidence type="ECO:0000313" key="4">
    <source>
        <dbReference type="EMBL" id="KAG7362287.1"/>
    </source>
</evidence>
<feature type="domain" description="Non-haem dioxygenase N-terminal" evidence="3">
    <location>
        <begin position="7"/>
        <end position="121"/>
    </location>
</feature>
<dbReference type="InterPro" id="IPR044861">
    <property type="entry name" value="IPNS-like_FE2OG_OXY"/>
</dbReference>
<protein>
    <submittedName>
        <fullName evidence="4">2(OG)-Fe(II) oxygenase family oxidoreductase</fullName>
    </submittedName>
</protein>
<dbReference type="Pfam" id="PF14226">
    <property type="entry name" value="DIOX_N"/>
    <property type="match status" value="1"/>
</dbReference>
<accession>A0A9K3LHR0</accession>
<dbReference type="PANTHER" id="PTHR47990">
    <property type="entry name" value="2-OXOGLUTARATE (2OG) AND FE(II)-DEPENDENT OXYGENASE SUPERFAMILY PROTEIN-RELATED"/>
    <property type="match status" value="1"/>
</dbReference>
<dbReference type="AlphaFoldDB" id="A0A9K3LHR0"/>
<feature type="domain" description="Isopenicillin N synthase-like Fe(2+) 2OG dioxygenase" evidence="2">
    <location>
        <begin position="287"/>
        <end position="330"/>
    </location>
</feature>
<dbReference type="Pfam" id="PF03171">
    <property type="entry name" value="2OG-FeII_Oxy"/>
    <property type="match status" value="1"/>
</dbReference>
<reference evidence="4" key="2">
    <citation type="submission" date="2021-04" db="EMBL/GenBank/DDBJ databases">
        <authorList>
            <person name="Podell S."/>
        </authorList>
    </citation>
    <scope>NUCLEOTIDE SEQUENCE</scope>
    <source>
        <strain evidence="4">Hildebrandi</strain>
    </source>
</reference>
<keyword evidence="5" id="KW-1185">Reference proteome</keyword>
<gene>
    <name evidence="4" type="ORF">IV203_025953</name>
</gene>
<reference evidence="4" key="1">
    <citation type="journal article" date="2021" name="Sci. Rep.">
        <title>Diploid genomic architecture of Nitzschia inconspicua, an elite biomass production diatom.</title>
        <authorList>
            <person name="Oliver A."/>
            <person name="Podell S."/>
            <person name="Pinowska A."/>
            <person name="Traller J.C."/>
            <person name="Smith S.R."/>
            <person name="McClure R."/>
            <person name="Beliaev A."/>
            <person name="Bohutskyi P."/>
            <person name="Hill E.A."/>
            <person name="Rabines A."/>
            <person name="Zheng H."/>
            <person name="Allen L.Z."/>
            <person name="Kuo A."/>
            <person name="Grigoriev I.V."/>
            <person name="Allen A.E."/>
            <person name="Hazlebeck D."/>
            <person name="Allen E.E."/>
        </authorList>
    </citation>
    <scope>NUCLEOTIDE SEQUENCE</scope>
    <source>
        <strain evidence="4">Hildebrandi</strain>
    </source>
</reference>
<comment type="caution">
    <text evidence="4">The sequence shown here is derived from an EMBL/GenBank/DDBJ whole genome shotgun (WGS) entry which is preliminary data.</text>
</comment>
<feature type="region of interest" description="Disordered" evidence="1">
    <location>
        <begin position="259"/>
        <end position="280"/>
    </location>
</feature>
<evidence type="ECO:0000259" key="2">
    <source>
        <dbReference type="Pfam" id="PF03171"/>
    </source>
</evidence>
<dbReference type="Proteomes" id="UP000693970">
    <property type="component" value="Unassembled WGS sequence"/>
</dbReference>
<evidence type="ECO:0000259" key="3">
    <source>
        <dbReference type="Pfam" id="PF14226"/>
    </source>
</evidence>
<dbReference type="EMBL" id="JAGRRH010000012">
    <property type="protein sequence ID" value="KAG7362287.1"/>
    <property type="molecule type" value="Genomic_DNA"/>
</dbReference>
<dbReference type="OrthoDB" id="288590at2759"/>
<name>A0A9K3LHR0_9STRA</name>
<proteinExistence type="predicted"/>
<evidence type="ECO:0000256" key="1">
    <source>
        <dbReference type="SAM" id="MobiDB-lite"/>
    </source>
</evidence>
<sequence>MVSSCDIPSINLQPFFEDKGVVIGDTPTTEQMEAAATIHQACQKHGFVHVNNFGLSESFGERLFAASKDLFSVADKHDLVPWHPSHNTGYSPYKSESLNVNRPADLKEAFNVRFPPTSTNPSLSKTPMSFQEIVDDEFFRKLQTAAIRYSMACALALDLPIDFFSKTLKKFDQCTVRFLHYPPCDFAEIKATTTTAADDAVGLNKAPVRAGEHTDFGAFTFLFLKEGPMGLQVKSVEGGEVGGSAGGEEADGWKDVVVPSSPDDTNNHNKTGDENETTTATTSFGAIINTGAMLARWTNDHWKATAHRVVVPNAEIASQDRYSIAFFVDPDADEFIEVDPKFAGDGKCCYEPIRSRDFLSMKLNEMTLK</sequence>
<dbReference type="InterPro" id="IPR026992">
    <property type="entry name" value="DIOX_N"/>
</dbReference>